<reference evidence="8 9" key="1">
    <citation type="submission" date="2014-08" db="EMBL/GenBank/DDBJ databases">
        <title>Comparative genomics of the Paenibacillus odorifer group.</title>
        <authorList>
            <person name="den Bakker H.C."/>
            <person name="Tsai Y.-C."/>
            <person name="Martin N."/>
            <person name="Korlach J."/>
            <person name="Wiedmann M."/>
        </authorList>
    </citation>
    <scope>NUCLEOTIDE SEQUENCE [LARGE SCALE GENOMIC DNA]</scope>
    <source>
        <strain evidence="8 9">DSM 1735</strain>
    </source>
</reference>
<dbReference type="SUPFAM" id="SSF88946">
    <property type="entry name" value="Sigma2 domain of RNA polymerase sigma factors"/>
    <property type="match status" value="1"/>
</dbReference>
<feature type="domain" description="RNA polymerase sigma factor 70 region 4 type 2" evidence="7">
    <location>
        <begin position="125"/>
        <end position="174"/>
    </location>
</feature>
<evidence type="ECO:0000259" key="6">
    <source>
        <dbReference type="Pfam" id="PF04542"/>
    </source>
</evidence>
<dbReference type="Gene3D" id="1.10.10.10">
    <property type="entry name" value="Winged helix-like DNA-binding domain superfamily/Winged helix DNA-binding domain"/>
    <property type="match status" value="1"/>
</dbReference>
<dbReference type="Pfam" id="PF08281">
    <property type="entry name" value="Sigma70_r4_2"/>
    <property type="match status" value="1"/>
</dbReference>
<name>A0A089HSY7_PAEDU</name>
<evidence type="ECO:0000256" key="2">
    <source>
        <dbReference type="ARBA" id="ARBA00023015"/>
    </source>
</evidence>
<dbReference type="GO" id="GO:0016987">
    <property type="term" value="F:sigma factor activity"/>
    <property type="evidence" value="ECO:0007669"/>
    <property type="project" value="UniProtKB-KW"/>
</dbReference>
<keyword evidence="5" id="KW-0804">Transcription</keyword>
<dbReference type="InterPro" id="IPR013249">
    <property type="entry name" value="RNA_pol_sigma70_r4_t2"/>
</dbReference>
<dbReference type="InterPro" id="IPR013325">
    <property type="entry name" value="RNA_pol_sigma_r2"/>
</dbReference>
<dbReference type="STRING" id="44251.PDUR_19510"/>
<evidence type="ECO:0000256" key="3">
    <source>
        <dbReference type="ARBA" id="ARBA00023082"/>
    </source>
</evidence>
<dbReference type="InterPro" id="IPR014284">
    <property type="entry name" value="RNA_pol_sigma-70_dom"/>
</dbReference>
<dbReference type="Gene3D" id="1.10.1740.10">
    <property type="match status" value="1"/>
</dbReference>
<dbReference type="InterPro" id="IPR036388">
    <property type="entry name" value="WH-like_DNA-bd_sf"/>
</dbReference>
<evidence type="ECO:0000313" key="9">
    <source>
        <dbReference type="Proteomes" id="UP000029409"/>
    </source>
</evidence>
<dbReference type="GO" id="GO:0006352">
    <property type="term" value="P:DNA-templated transcription initiation"/>
    <property type="evidence" value="ECO:0007669"/>
    <property type="project" value="InterPro"/>
</dbReference>
<accession>A0A089HSY7</accession>
<dbReference type="AlphaFoldDB" id="A0A089HSY7"/>
<feature type="domain" description="RNA polymerase sigma-70 region 2" evidence="6">
    <location>
        <begin position="21"/>
        <end position="90"/>
    </location>
</feature>
<dbReference type="PANTHER" id="PTHR43133:SF8">
    <property type="entry name" value="RNA POLYMERASE SIGMA FACTOR HI_1459-RELATED"/>
    <property type="match status" value="1"/>
</dbReference>
<dbReference type="Pfam" id="PF04542">
    <property type="entry name" value="Sigma70_r2"/>
    <property type="match status" value="1"/>
</dbReference>
<evidence type="ECO:0000256" key="5">
    <source>
        <dbReference type="ARBA" id="ARBA00023163"/>
    </source>
</evidence>
<gene>
    <name evidence="8" type="ORF">PDUR_19510</name>
</gene>
<dbReference type="Proteomes" id="UP000029409">
    <property type="component" value="Chromosome"/>
</dbReference>
<dbReference type="GO" id="GO:0003677">
    <property type="term" value="F:DNA binding"/>
    <property type="evidence" value="ECO:0007669"/>
    <property type="project" value="UniProtKB-KW"/>
</dbReference>
<evidence type="ECO:0000256" key="4">
    <source>
        <dbReference type="ARBA" id="ARBA00023125"/>
    </source>
</evidence>
<dbReference type="eggNOG" id="COG1595">
    <property type="taxonomic scope" value="Bacteria"/>
</dbReference>
<keyword evidence="4" id="KW-0238">DNA-binding</keyword>
<dbReference type="RefSeq" id="WP_042207647.1">
    <property type="nucleotide sequence ID" value="NZ_CP009288.1"/>
</dbReference>
<keyword evidence="9" id="KW-1185">Reference proteome</keyword>
<evidence type="ECO:0000256" key="1">
    <source>
        <dbReference type="ARBA" id="ARBA00010641"/>
    </source>
</evidence>
<dbReference type="InterPro" id="IPR039425">
    <property type="entry name" value="RNA_pol_sigma-70-like"/>
</dbReference>
<dbReference type="InterPro" id="IPR007627">
    <property type="entry name" value="RNA_pol_sigma70_r2"/>
</dbReference>
<dbReference type="EMBL" id="CP009288">
    <property type="protein sequence ID" value="AIQ13850.1"/>
    <property type="molecule type" value="Genomic_DNA"/>
</dbReference>
<protein>
    <submittedName>
        <fullName evidence="8">Uncharacterized protein</fullName>
    </submittedName>
</protein>
<keyword evidence="2" id="KW-0805">Transcription regulation</keyword>
<evidence type="ECO:0000313" key="8">
    <source>
        <dbReference type="EMBL" id="AIQ13850.1"/>
    </source>
</evidence>
<dbReference type="SUPFAM" id="SSF88659">
    <property type="entry name" value="Sigma3 and sigma4 domains of RNA polymerase sigma factors"/>
    <property type="match status" value="1"/>
</dbReference>
<dbReference type="InterPro" id="IPR013324">
    <property type="entry name" value="RNA_pol_sigma_r3/r4-like"/>
</dbReference>
<keyword evidence="3" id="KW-0731">Sigma factor</keyword>
<dbReference type="KEGG" id="pdu:PDUR_19510"/>
<comment type="similarity">
    <text evidence="1">Belongs to the sigma-70 factor family. ECF subfamily.</text>
</comment>
<evidence type="ECO:0000259" key="7">
    <source>
        <dbReference type="Pfam" id="PF08281"/>
    </source>
</evidence>
<proteinExistence type="inferred from homology"/>
<dbReference type="NCBIfam" id="TIGR02937">
    <property type="entry name" value="sigma70-ECF"/>
    <property type="match status" value="1"/>
</dbReference>
<dbReference type="PANTHER" id="PTHR43133">
    <property type="entry name" value="RNA POLYMERASE ECF-TYPE SIGMA FACTO"/>
    <property type="match status" value="1"/>
</dbReference>
<sequence>MLPLFISMIEDDSDRAYMTDLYQQYYPLMKKKAYDMVRDYAITGDLFQDAFIKLVPKISLLQSLDSCKRTSYIVYTIRSVCMDHIRKQARGSQKLRMDGTVDPVEEVADAQASPEEQTIKRESYEALGRALEYIPERDRHLLVYKYLMGLKDKEIASIMDIPIRNIQGYLTRARPRAQAALTKERGEQDGEIE</sequence>
<organism evidence="8 9">
    <name type="scientific">Paenibacillus durus</name>
    <name type="common">Paenibacillus azotofixans</name>
    <dbReference type="NCBI Taxonomy" id="44251"/>
    <lineage>
        <taxon>Bacteria</taxon>
        <taxon>Bacillati</taxon>
        <taxon>Bacillota</taxon>
        <taxon>Bacilli</taxon>
        <taxon>Bacillales</taxon>
        <taxon>Paenibacillaceae</taxon>
        <taxon>Paenibacillus</taxon>
    </lineage>
</organism>